<protein>
    <submittedName>
        <fullName evidence="1">NADH dehydrogenase (Ubiquinone) 1 beta subcomplex, 6</fullName>
    </submittedName>
</protein>
<dbReference type="AlphaFoldDB" id="A0ABD2PLH0"/>
<keyword evidence="2" id="KW-1185">Reference proteome</keyword>
<organism evidence="1 2">
    <name type="scientific">Cichlidogyrus casuarinus</name>
    <dbReference type="NCBI Taxonomy" id="1844966"/>
    <lineage>
        <taxon>Eukaryota</taxon>
        <taxon>Metazoa</taxon>
        <taxon>Spiralia</taxon>
        <taxon>Lophotrochozoa</taxon>
        <taxon>Platyhelminthes</taxon>
        <taxon>Monogenea</taxon>
        <taxon>Monopisthocotylea</taxon>
        <taxon>Dactylogyridea</taxon>
        <taxon>Ancyrocephalidae</taxon>
        <taxon>Cichlidogyrus</taxon>
    </lineage>
</organism>
<sequence length="209" mass="24477">MTKSEAIFDSVNSSYYDKDPFVRDLQKKIYVQELNIRHNLTFGGKYAPFSIEPFPRERDRLASPFTDEDRKLRKQWLEDQKLSLREPVSNPSYTNNNIFRRIYSAPYDALTKAVTPLIGDGVAPYFRKVVPKVFGLYFGACILWYRVKYNHRVWYEGHRGMYAGLKSRPGYAPGHPWALPTNDFDYKRYDCGFSERECYKGDKFVTSSA</sequence>
<reference evidence="1 2" key="1">
    <citation type="submission" date="2024-11" db="EMBL/GenBank/DDBJ databases">
        <title>Adaptive evolution of stress response genes in parasites aligns with host niche diversity.</title>
        <authorList>
            <person name="Hahn C."/>
            <person name="Resl P."/>
        </authorList>
    </citation>
    <scope>NUCLEOTIDE SEQUENCE [LARGE SCALE GENOMIC DNA]</scope>
    <source>
        <strain evidence="1">EGGRZ-B1_66</strain>
        <tissue evidence="1">Body</tissue>
    </source>
</reference>
<dbReference type="Proteomes" id="UP001626550">
    <property type="component" value="Unassembled WGS sequence"/>
</dbReference>
<comment type="caution">
    <text evidence="1">The sequence shown here is derived from an EMBL/GenBank/DDBJ whole genome shotgun (WGS) entry which is preliminary data.</text>
</comment>
<dbReference type="PANTHER" id="PTHR21106">
    <property type="entry name" value="NADH DEHYDROGENASE [UBIQUINONE] 1 BETA SUBCOMPLEX SUBUNIT 6"/>
    <property type="match status" value="1"/>
</dbReference>
<dbReference type="PANTHER" id="PTHR21106:SF2">
    <property type="entry name" value="NADH DEHYDROGENASE [UBIQUINONE] 1 BETA SUBCOMPLEX SUBUNIT 6"/>
    <property type="match status" value="1"/>
</dbReference>
<proteinExistence type="predicted"/>
<gene>
    <name evidence="1" type="primary">NDUFB6</name>
    <name evidence="1" type="ORF">Ciccas_013393</name>
</gene>
<accession>A0ABD2PLH0</accession>
<dbReference type="InterPro" id="IPR019174">
    <property type="entry name" value="NADH_DH_b-subcmplx_su6"/>
</dbReference>
<dbReference type="Pfam" id="PF09782">
    <property type="entry name" value="NDUF_B6"/>
    <property type="match status" value="1"/>
</dbReference>
<evidence type="ECO:0000313" key="1">
    <source>
        <dbReference type="EMBL" id="KAL3308079.1"/>
    </source>
</evidence>
<name>A0ABD2PLH0_9PLAT</name>
<evidence type="ECO:0000313" key="2">
    <source>
        <dbReference type="Proteomes" id="UP001626550"/>
    </source>
</evidence>
<dbReference type="EMBL" id="JBJKFK010005918">
    <property type="protein sequence ID" value="KAL3308079.1"/>
    <property type="molecule type" value="Genomic_DNA"/>
</dbReference>